<evidence type="ECO:0000256" key="1">
    <source>
        <dbReference type="SAM" id="MobiDB-lite"/>
    </source>
</evidence>
<name>A0A819Y6B0_9BILA</name>
<dbReference type="AlphaFoldDB" id="A0A819Y6B0"/>
<feature type="region of interest" description="Disordered" evidence="1">
    <location>
        <begin position="1"/>
        <end position="28"/>
    </location>
</feature>
<evidence type="ECO:0000313" key="2">
    <source>
        <dbReference type="EMBL" id="CAF4145339.1"/>
    </source>
</evidence>
<protein>
    <submittedName>
        <fullName evidence="2">Uncharacterized protein</fullName>
    </submittedName>
</protein>
<evidence type="ECO:0000313" key="3">
    <source>
        <dbReference type="Proteomes" id="UP000663844"/>
    </source>
</evidence>
<sequence>MPEKIRSRPSSANREQRQIQRRSSLNTDPIIFTSNSVTSTNGKIYSGIDLRTPKEKLEDLEKEILESTDKSTV</sequence>
<dbReference type="Proteomes" id="UP000663844">
    <property type="component" value="Unassembled WGS sequence"/>
</dbReference>
<gene>
    <name evidence="2" type="ORF">OXD698_LOCUS37771</name>
</gene>
<organism evidence="2 3">
    <name type="scientific">Adineta steineri</name>
    <dbReference type="NCBI Taxonomy" id="433720"/>
    <lineage>
        <taxon>Eukaryota</taxon>
        <taxon>Metazoa</taxon>
        <taxon>Spiralia</taxon>
        <taxon>Gnathifera</taxon>
        <taxon>Rotifera</taxon>
        <taxon>Eurotatoria</taxon>
        <taxon>Bdelloidea</taxon>
        <taxon>Adinetida</taxon>
        <taxon>Adinetidae</taxon>
        <taxon>Adineta</taxon>
    </lineage>
</organism>
<accession>A0A819Y6B0</accession>
<proteinExistence type="predicted"/>
<comment type="caution">
    <text evidence="2">The sequence shown here is derived from an EMBL/GenBank/DDBJ whole genome shotgun (WGS) entry which is preliminary data.</text>
</comment>
<reference evidence="2" key="1">
    <citation type="submission" date="2021-02" db="EMBL/GenBank/DDBJ databases">
        <authorList>
            <person name="Nowell W R."/>
        </authorList>
    </citation>
    <scope>NUCLEOTIDE SEQUENCE</scope>
</reference>
<dbReference type="EMBL" id="CAJOAZ010006797">
    <property type="protein sequence ID" value="CAF4145339.1"/>
    <property type="molecule type" value="Genomic_DNA"/>
</dbReference>